<dbReference type="OrthoDB" id="9799456at2"/>
<proteinExistence type="predicted"/>
<keyword evidence="1" id="KW-0472">Membrane</keyword>
<dbReference type="EMBL" id="PXYI01000010">
    <property type="protein sequence ID" value="PSJ37032.1"/>
    <property type="molecule type" value="Genomic_DNA"/>
</dbReference>
<evidence type="ECO:0000313" key="2">
    <source>
        <dbReference type="EMBL" id="PSJ37032.1"/>
    </source>
</evidence>
<organism evidence="2 3">
    <name type="scientific">Allosphingosinicella deserti</name>
    <dbReference type="NCBI Taxonomy" id="2116704"/>
    <lineage>
        <taxon>Bacteria</taxon>
        <taxon>Pseudomonadati</taxon>
        <taxon>Pseudomonadota</taxon>
        <taxon>Alphaproteobacteria</taxon>
        <taxon>Sphingomonadales</taxon>
        <taxon>Sphingomonadaceae</taxon>
        <taxon>Allosphingosinicella</taxon>
    </lineage>
</organism>
<evidence type="ECO:0000313" key="3">
    <source>
        <dbReference type="Proteomes" id="UP000241167"/>
    </source>
</evidence>
<dbReference type="Pfam" id="PF06170">
    <property type="entry name" value="DUF983"/>
    <property type="match status" value="1"/>
</dbReference>
<dbReference type="InterPro" id="IPR009325">
    <property type="entry name" value="DUF983"/>
</dbReference>
<sequence>MPVRGEMSPTPLQSGLLGLCPRCGAKTLYKGLAAFAPKCRACGLDYGAFNVGDGPAAFLILIVGAIVTGLAIALELGAGPPFWVHVLLWVPLAALLVIGSLRVAKGVLLALEYAHRAREGQIVDE</sequence>
<dbReference type="RefSeq" id="WP_106515475.1">
    <property type="nucleotide sequence ID" value="NZ_PXYI01000010.1"/>
</dbReference>
<accession>A0A2P7QGE2</accession>
<dbReference type="Proteomes" id="UP000241167">
    <property type="component" value="Unassembled WGS sequence"/>
</dbReference>
<keyword evidence="3" id="KW-1185">Reference proteome</keyword>
<reference evidence="2 3" key="1">
    <citation type="submission" date="2018-03" db="EMBL/GenBank/DDBJ databases">
        <title>The draft genome of Sphingosinicella sp. GL-C-18.</title>
        <authorList>
            <person name="Liu L."/>
            <person name="Li L."/>
            <person name="Liang L."/>
            <person name="Zhang X."/>
            <person name="Wang T."/>
        </authorList>
    </citation>
    <scope>NUCLEOTIDE SEQUENCE [LARGE SCALE GENOMIC DNA]</scope>
    <source>
        <strain evidence="2 3">GL-C-18</strain>
    </source>
</reference>
<evidence type="ECO:0008006" key="4">
    <source>
        <dbReference type="Google" id="ProtNLM"/>
    </source>
</evidence>
<comment type="caution">
    <text evidence="2">The sequence shown here is derived from an EMBL/GenBank/DDBJ whole genome shotgun (WGS) entry which is preliminary data.</text>
</comment>
<evidence type="ECO:0000256" key="1">
    <source>
        <dbReference type="SAM" id="Phobius"/>
    </source>
</evidence>
<name>A0A2P7QGE2_9SPHN</name>
<protein>
    <recommendedName>
        <fullName evidence="4">DUF983 domain-containing protein</fullName>
    </recommendedName>
</protein>
<feature type="transmembrane region" description="Helical" evidence="1">
    <location>
        <begin position="82"/>
        <end position="101"/>
    </location>
</feature>
<keyword evidence="1" id="KW-1133">Transmembrane helix</keyword>
<gene>
    <name evidence="2" type="ORF">C7I55_23465</name>
</gene>
<keyword evidence="1" id="KW-0812">Transmembrane</keyword>
<dbReference type="AlphaFoldDB" id="A0A2P7QGE2"/>
<feature type="transmembrane region" description="Helical" evidence="1">
    <location>
        <begin position="56"/>
        <end position="76"/>
    </location>
</feature>